<dbReference type="EMBL" id="CM032190">
    <property type="protein sequence ID" value="KAG7086863.1"/>
    <property type="molecule type" value="Genomic_DNA"/>
</dbReference>
<dbReference type="GeneID" id="66071860"/>
<dbReference type="Pfam" id="PF01266">
    <property type="entry name" value="DAO"/>
    <property type="match status" value="1"/>
</dbReference>
<dbReference type="Proteomes" id="UP001049176">
    <property type="component" value="Chromosome 10"/>
</dbReference>
<feature type="domain" description="FAD dependent oxidoreductase" evidence="2">
    <location>
        <begin position="9"/>
        <end position="63"/>
    </location>
</feature>
<dbReference type="InterPro" id="IPR006076">
    <property type="entry name" value="FAD-dep_OxRdtase"/>
</dbReference>
<dbReference type="GO" id="GO:0050660">
    <property type="term" value="F:flavin adenine dinucleotide binding"/>
    <property type="evidence" value="ECO:0007669"/>
    <property type="project" value="InterPro"/>
</dbReference>
<dbReference type="OrthoDB" id="269227at2759"/>
<protein>
    <recommendedName>
        <fullName evidence="2">FAD dependent oxidoreductase domain-containing protein</fullName>
    </recommendedName>
</protein>
<dbReference type="RefSeq" id="XP_043003334.1">
    <property type="nucleotide sequence ID" value="XM_043159729.1"/>
</dbReference>
<dbReference type="InterPro" id="IPR012132">
    <property type="entry name" value="GMC_OxRdtase"/>
</dbReference>
<dbReference type="SUPFAM" id="SSF51905">
    <property type="entry name" value="FAD/NAD(P)-binding domain"/>
    <property type="match status" value="1"/>
</dbReference>
<comment type="similarity">
    <text evidence="1">Belongs to the GMC oxidoreductase family.</text>
</comment>
<evidence type="ECO:0000256" key="1">
    <source>
        <dbReference type="ARBA" id="ARBA00010790"/>
    </source>
</evidence>
<evidence type="ECO:0000259" key="2">
    <source>
        <dbReference type="Pfam" id="PF01266"/>
    </source>
</evidence>
<dbReference type="GO" id="GO:0016491">
    <property type="term" value="F:oxidoreductase activity"/>
    <property type="evidence" value="ECO:0007669"/>
    <property type="project" value="TreeGrafter"/>
</dbReference>
<organism evidence="3 4">
    <name type="scientific">Marasmius oreades</name>
    <name type="common">fairy-ring Marasmius</name>
    <dbReference type="NCBI Taxonomy" id="181124"/>
    <lineage>
        <taxon>Eukaryota</taxon>
        <taxon>Fungi</taxon>
        <taxon>Dikarya</taxon>
        <taxon>Basidiomycota</taxon>
        <taxon>Agaricomycotina</taxon>
        <taxon>Agaricomycetes</taxon>
        <taxon>Agaricomycetidae</taxon>
        <taxon>Agaricales</taxon>
        <taxon>Marasmiineae</taxon>
        <taxon>Marasmiaceae</taxon>
        <taxon>Marasmius</taxon>
    </lineage>
</organism>
<dbReference type="PANTHER" id="PTHR11552:SF147">
    <property type="entry name" value="CHOLINE DEHYDROGENASE, MITOCHONDRIAL"/>
    <property type="match status" value="1"/>
</dbReference>
<dbReference type="Gene3D" id="3.50.50.60">
    <property type="entry name" value="FAD/NAD(P)-binding domain"/>
    <property type="match status" value="1"/>
</dbReference>
<accession>A0A9P7RPV3</accession>
<evidence type="ECO:0000313" key="3">
    <source>
        <dbReference type="EMBL" id="KAG7086863.1"/>
    </source>
</evidence>
<name>A0A9P7RPV3_9AGAR</name>
<keyword evidence="4" id="KW-1185">Reference proteome</keyword>
<gene>
    <name evidence="3" type="ORF">E1B28_002784</name>
</gene>
<dbReference type="KEGG" id="more:E1B28_002784"/>
<evidence type="ECO:0000313" key="4">
    <source>
        <dbReference type="Proteomes" id="UP001049176"/>
    </source>
</evidence>
<proteinExistence type="inferred from homology"/>
<sequence length="113" mass="11889">MAQVPNTVDYIVVGGGTAGNVVAVRLAEQGNSVLVLEAGKDASTETEVRTPGLGMLNMRNPERNWNILSSPQKALNGRQISLPRSDNSFVQVHNLRSDSGSNTAGKSSEGVVV</sequence>
<dbReference type="PANTHER" id="PTHR11552">
    <property type="entry name" value="GLUCOSE-METHANOL-CHOLINE GMC OXIDOREDUCTASE"/>
    <property type="match status" value="1"/>
</dbReference>
<reference evidence="3" key="1">
    <citation type="journal article" date="2021" name="Genome Biol. Evol.">
        <title>The assembled and annotated genome of the fairy-ring fungus Marasmius oreades.</title>
        <authorList>
            <person name="Hiltunen M."/>
            <person name="Ament-Velasquez S.L."/>
            <person name="Johannesson H."/>
        </authorList>
    </citation>
    <scope>NUCLEOTIDE SEQUENCE</scope>
    <source>
        <strain evidence="3">03SP1</strain>
    </source>
</reference>
<dbReference type="Gene3D" id="3.30.560.10">
    <property type="entry name" value="Glucose Oxidase, domain 3"/>
    <property type="match status" value="1"/>
</dbReference>
<dbReference type="InterPro" id="IPR036188">
    <property type="entry name" value="FAD/NAD-bd_sf"/>
</dbReference>
<comment type="caution">
    <text evidence="3">The sequence shown here is derived from an EMBL/GenBank/DDBJ whole genome shotgun (WGS) entry which is preliminary data.</text>
</comment>
<dbReference type="AlphaFoldDB" id="A0A9P7RPV3"/>